<dbReference type="EMBL" id="LR215729">
    <property type="protein sequence ID" value="VEV99104.1"/>
    <property type="molecule type" value="Genomic_DNA"/>
</dbReference>
<keyword evidence="1" id="KW-0472">Membrane</keyword>
<proteinExistence type="predicted"/>
<keyword evidence="1" id="KW-1133">Transmembrane helix</keyword>
<dbReference type="AlphaFoldDB" id="A0A653EAW4"/>
<organism evidence="2">
    <name type="scientific">Pseudomonas marincola</name>
    <dbReference type="NCBI Taxonomy" id="437900"/>
    <lineage>
        <taxon>Bacteria</taxon>
        <taxon>Pseudomonadati</taxon>
        <taxon>Pseudomonadota</taxon>
        <taxon>Gammaproteobacteria</taxon>
        <taxon>Pseudomonadales</taxon>
        <taxon>Pseudomonadaceae</taxon>
        <taxon>Pseudomonas</taxon>
    </lineage>
</organism>
<sequence length="66" mass="7681">MHSAPDLSRRGPMPWFFLFQIAFVAPRGQMMIFTCASEARILRMFLHISEPACTISTRVRAIWRII</sequence>
<evidence type="ECO:0000256" key="1">
    <source>
        <dbReference type="SAM" id="Phobius"/>
    </source>
</evidence>
<evidence type="ECO:0000313" key="2">
    <source>
        <dbReference type="EMBL" id="VEV99104.1"/>
    </source>
</evidence>
<protein>
    <submittedName>
        <fullName evidence="2">Uncharacterized protein</fullName>
    </submittedName>
</protein>
<keyword evidence="1" id="KW-0812">Transmembrane</keyword>
<name>A0A653EAW4_9PSED</name>
<reference evidence="2" key="1">
    <citation type="submission" date="2019-02" db="EMBL/GenBank/DDBJ databases">
        <authorList>
            <consortium name="Genoscope - CEA"/>
            <person name="William W."/>
        </authorList>
    </citation>
    <scope>NUCLEOTIDE SEQUENCE [LARGE SCALE GENOMIC DNA]</scope>
    <source>
        <strain evidence="2">YSy11</strain>
    </source>
</reference>
<accession>A0A653EAW4</accession>
<feature type="transmembrane region" description="Helical" evidence="1">
    <location>
        <begin position="15"/>
        <end position="36"/>
    </location>
</feature>
<gene>
    <name evidence="2" type="ORF">PMYSY11_4060</name>
</gene>